<evidence type="ECO:0000313" key="3">
    <source>
        <dbReference type="Proteomes" id="UP000294902"/>
    </source>
</evidence>
<feature type="domain" description="Filamentation induced by cAMP protein Fic-like C-terminal" evidence="1">
    <location>
        <begin position="193"/>
        <end position="240"/>
    </location>
</feature>
<dbReference type="InterPro" id="IPR038475">
    <property type="entry name" value="RecG_C_sf"/>
</dbReference>
<sequence>MYMVVFNFKKFKSRFVDNKRIEGTISQMLESSLAFVRRNMKVKTIVTEDGTRADKPEYPIKAVREIILNALIHRDYSVHTERSPIRLIMYEDRLELENPGGLYGRITIDDLGKAAADTRNPYLAGALKIMIDTENRFSGIPTVIAELKKADMPAPVFIDRRGVFKVIFYKKMAVGQDKEVDFEREILNYCITPRTREELADKFGFEAPSYFIKTYIHPLIDAGKIKMTLPDKPKSKYQKYYS</sequence>
<keyword evidence="2" id="KW-0378">Hydrolase</keyword>
<protein>
    <submittedName>
        <fullName evidence="2">ATP-dependent DNA helicase recG-like protein</fullName>
    </submittedName>
</protein>
<dbReference type="EMBL" id="SMAL01000011">
    <property type="protein sequence ID" value="TCT12842.1"/>
    <property type="molecule type" value="Genomic_DNA"/>
</dbReference>
<name>A0A4V2UZV6_9FIRM</name>
<dbReference type="Gene3D" id="3.30.565.60">
    <property type="match status" value="1"/>
</dbReference>
<proteinExistence type="predicted"/>
<dbReference type="PANTHER" id="PTHR30595">
    <property type="entry name" value="GLPR-RELATED TRANSCRIPTIONAL REPRESSOR"/>
    <property type="match status" value="1"/>
</dbReference>
<keyword evidence="2" id="KW-0347">Helicase</keyword>
<comment type="caution">
    <text evidence="2">The sequence shown here is derived from an EMBL/GenBank/DDBJ whole genome shotgun (WGS) entry which is preliminary data.</text>
</comment>
<evidence type="ECO:0000313" key="2">
    <source>
        <dbReference type="EMBL" id="TCT12842.1"/>
    </source>
</evidence>
<evidence type="ECO:0000259" key="1">
    <source>
        <dbReference type="Pfam" id="PF21247"/>
    </source>
</evidence>
<dbReference type="Proteomes" id="UP000294902">
    <property type="component" value="Unassembled WGS sequence"/>
</dbReference>
<dbReference type="InterPro" id="IPR049514">
    <property type="entry name" value="Fic-like_C"/>
</dbReference>
<dbReference type="Pfam" id="PF13749">
    <property type="entry name" value="HATPase_c_4"/>
    <property type="match status" value="1"/>
</dbReference>
<dbReference type="GO" id="GO:0004386">
    <property type="term" value="F:helicase activity"/>
    <property type="evidence" value="ECO:0007669"/>
    <property type="project" value="UniProtKB-KW"/>
</dbReference>
<dbReference type="PANTHER" id="PTHR30595:SF6">
    <property type="entry name" value="SCHLAFEN ALBA-2 DOMAIN-CONTAINING PROTEIN"/>
    <property type="match status" value="1"/>
</dbReference>
<reference evidence="2 3" key="1">
    <citation type="submission" date="2019-03" db="EMBL/GenBank/DDBJ databases">
        <title>Genomic Encyclopedia of Type Strains, Phase IV (KMG-IV): sequencing the most valuable type-strain genomes for metagenomic binning, comparative biology and taxonomic classification.</title>
        <authorList>
            <person name="Goeker M."/>
        </authorList>
    </citation>
    <scope>NUCLEOTIDE SEQUENCE [LARGE SCALE GENOMIC DNA]</scope>
    <source>
        <strain evidence="2 3">DSM 24629</strain>
    </source>
</reference>
<dbReference type="OrthoDB" id="34589at2"/>
<gene>
    <name evidence="2" type="ORF">EDC18_11113</name>
</gene>
<keyword evidence="3" id="KW-1185">Reference proteome</keyword>
<accession>A0A4V2UZV6</accession>
<keyword evidence="2" id="KW-0067">ATP-binding</keyword>
<organism evidence="2 3">
    <name type="scientific">Natranaerovirga pectinivora</name>
    <dbReference type="NCBI Taxonomy" id="682400"/>
    <lineage>
        <taxon>Bacteria</taxon>
        <taxon>Bacillati</taxon>
        <taxon>Bacillota</taxon>
        <taxon>Clostridia</taxon>
        <taxon>Lachnospirales</taxon>
        <taxon>Natranaerovirgaceae</taxon>
        <taxon>Natranaerovirga</taxon>
    </lineage>
</organism>
<dbReference type="Pfam" id="PF21247">
    <property type="entry name" value="Fic-like_C"/>
    <property type="match status" value="1"/>
</dbReference>
<dbReference type="AlphaFoldDB" id="A0A4V2UZV6"/>
<keyword evidence="2" id="KW-0547">Nucleotide-binding</keyword>